<protein>
    <recommendedName>
        <fullName evidence="4">DUF4265 domain-containing protein</fullName>
    </recommendedName>
</protein>
<dbReference type="RefSeq" id="WP_369228480.1">
    <property type="nucleotide sequence ID" value="NZ_CP163442.1"/>
</dbReference>
<dbReference type="InterPro" id="IPR056103">
    <property type="entry name" value="DUF7686"/>
</dbReference>
<keyword evidence="3" id="KW-0614">Plasmid</keyword>
<feature type="domain" description="DUF7713" evidence="2">
    <location>
        <begin position="105"/>
        <end position="161"/>
    </location>
</feature>
<dbReference type="AlphaFoldDB" id="A0AB39R6K9"/>
<evidence type="ECO:0000313" key="3">
    <source>
        <dbReference type="EMBL" id="XDQ49957.1"/>
    </source>
</evidence>
<evidence type="ECO:0008006" key="4">
    <source>
        <dbReference type="Google" id="ProtNLM"/>
    </source>
</evidence>
<evidence type="ECO:0000259" key="2">
    <source>
        <dbReference type="Pfam" id="PF24828"/>
    </source>
</evidence>
<dbReference type="EMBL" id="CP163442">
    <property type="protein sequence ID" value="XDQ49957.1"/>
    <property type="molecule type" value="Genomic_DNA"/>
</dbReference>
<reference evidence="3" key="1">
    <citation type="submission" date="2024-07" db="EMBL/GenBank/DDBJ databases">
        <authorList>
            <person name="Yu S.T."/>
        </authorList>
    </citation>
    <scope>NUCLEOTIDE SEQUENCE</scope>
    <source>
        <strain evidence="3">R39</strain>
        <plasmid evidence="3">unnamed1</plasmid>
    </source>
</reference>
<gene>
    <name evidence="3" type="ORF">AB5J52_48415</name>
</gene>
<dbReference type="Pfam" id="PF24828">
    <property type="entry name" value="DUF7713"/>
    <property type="match status" value="1"/>
</dbReference>
<dbReference type="Pfam" id="PF24735">
    <property type="entry name" value="DUF7686"/>
    <property type="match status" value="1"/>
</dbReference>
<proteinExistence type="predicted"/>
<name>A0AB39R6K9_9ACTN</name>
<accession>A0AB39R6K9</accession>
<evidence type="ECO:0000259" key="1">
    <source>
        <dbReference type="Pfam" id="PF24735"/>
    </source>
</evidence>
<organism evidence="3">
    <name type="scientific">Streptomyces sp. R39</name>
    <dbReference type="NCBI Taxonomy" id="3238631"/>
    <lineage>
        <taxon>Bacteria</taxon>
        <taxon>Bacillati</taxon>
        <taxon>Actinomycetota</taxon>
        <taxon>Actinomycetes</taxon>
        <taxon>Kitasatosporales</taxon>
        <taxon>Streptomycetaceae</taxon>
        <taxon>Streptomyces</taxon>
    </lineage>
</organism>
<sequence length="179" mass="19447">MNNEGPLCDPCLDERIAAATGMPRLPAAPAPVEMVGEDGRRHVLRYRLWRAPTGISVRLVEERGDTDDGFEFAVLGDHDADVGELAARVRAEAEAEIARCFLEPAPPGAGWRLTGEDVAGRLIADPEGGPVRVVIDGRTLSWDELGETLASFEGWHFRLAIEASMTDVRSDDVKAEWGV</sequence>
<dbReference type="InterPro" id="IPR056130">
    <property type="entry name" value="DUF7713"/>
</dbReference>
<geneLocation type="plasmid" evidence="3">
    <name>unnamed1</name>
</geneLocation>
<feature type="domain" description="DUF7686" evidence="1">
    <location>
        <begin position="29"/>
        <end position="97"/>
    </location>
</feature>